<organism evidence="1 2">
    <name type="scientific">Leptospira interrogans serovar Pomona</name>
    <dbReference type="NCBI Taxonomy" id="44276"/>
    <lineage>
        <taxon>Bacteria</taxon>
        <taxon>Pseudomonadati</taxon>
        <taxon>Spirochaetota</taxon>
        <taxon>Spirochaetia</taxon>
        <taxon>Leptospirales</taxon>
        <taxon>Leptospiraceae</taxon>
        <taxon>Leptospira</taxon>
    </lineage>
</organism>
<name>A0AA41BL35_LEPIR</name>
<dbReference type="EMBL" id="JADDXF010000673">
    <property type="protein sequence ID" value="MBE8432454.1"/>
    <property type="molecule type" value="Genomic_DNA"/>
</dbReference>
<protein>
    <submittedName>
        <fullName evidence="1">DUF3095 family protein</fullName>
    </submittedName>
</protein>
<reference evidence="1" key="1">
    <citation type="submission" date="2020-10" db="EMBL/GenBank/DDBJ databases">
        <title>New Zealand Leptospira genomics.</title>
        <authorList>
            <person name="Wilkinson D.A."/>
            <person name="Nisa S."/>
            <person name="Moinet M."/>
            <person name="Benschop J."/>
        </authorList>
    </citation>
    <scope>NUCLEOTIDE SEQUENCE</scope>
    <source>
        <strain evidence="1">ESR8</strain>
    </source>
</reference>
<feature type="non-terminal residue" evidence="1">
    <location>
        <position position="1"/>
    </location>
</feature>
<dbReference type="AlphaFoldDB" id="A0AA41BL35"/>
<comment type="caution">
    <text evidence="1">The sequence shown here is derived from an EMBL/GenBank/DDBJ whole genome shotgun (WGS) entry which is preliminary data.</text>
</comment>
<dbReference type="InterPro" id="IPR021445">
    <property type="entry name" value="DUF3095"/>
</dbReference>
<proteinExistence type="predicted"/>
<sequence>VREVHFVDSADGGYALAAIQLKGQIKASKN</sequence>
<dbReference type="RefSeq" id="WP_193826125.1">
    <property type="nucleotide sequence ID" value="NZ_JADDXF010000673.1"/>
</dbReference>
<gene>
    <name evidence="1" type="ORF">IQB77_22450</name>
</gene>
<evidence type="ECO:0000313" key="1">
    <source>
        <dbReference type="EMBL" id="MBE8432454.1"/>
    </source>
</evidence>
<dbReference type="Proteomes" id="UP000644282">
    <property type="component" value="Unassembled WGS sequence"/>
</dbReference>
<evidence type="ECO:0000313" key="2">
    <source>
        <dbReference type="Proteomes" id="UP000644282"/>
    </source>
</evidence>
<dbReference type="Pfam" id="PF11294">
    <property type="entry name" value="DUF3095"/>
    <property type="match status" value="1"/>
</dbReference>
<accession>A0AA41BL35</accession>